<dbReference type="NCBIfam" id="NF037994">
    <property type="entry name" value="DcuC_1"/>
    <property type="match status" value="1"/>
</dbReference>
<evidence type="ECO:0000256" key="6">
    <source>
        <dbReference type="ARBA" id="ARBA00022989"/>
    </source>
</evidence>
<evidence type="ECO:0000256" key="2">
    <source>
        <dbReference type="ARBA" id="ARBA00005275"/>
    </source>
</evidence>
<feature type="transmembrane region" description="Helical" evidence="8">
    <location>
        <begin position="377"/>
        <end position="403"/>
    </location>
</feature>
<feature type="transmembrane region" description="Helical" evidence="8">
    <location>
        <begin position="139"/>
        <end position="163"/>
    </location>
</feature>
<keyword evidence="5 8" id="KW-0812">Transmembrane</keyword>
<sequence length="430" mass="45468">MQTLYLLIAILGVIGVVYLLVKKVETKTALIGVGFILCLLSLKPIEALNAFTHAMVQPALIEAICASMGFAFVMKVTKCDKHLVKLLTAPLKNVGFFLIPLAFMVTFFIAIAIPSAAGCSAAVGATLIPLLMASGVKPAMAAATVLCGTMGGILSPGVSHTALISEISGKNIQEIILVQTPNALTAGVIVMISLMIMALVFKDYQKGKVFEVANQNIKEESIEKVSILYALMPLVPLAILIIGASPLRMYEFLSWTSKIGVAEAMLLGTIIAVVVTWTKPDIISREFFNGMGKSYAEIIGIIIAASVFVAGLKACGVIDIIIEWLKNEQDYVRFGGTFIPFLMAMVTGSGDAAAMAFNKAVTIHAQDLGFDQLKLGTAVAMSAVLGRYLSPILGACIIVSAIAGVNPLEIVKRTVLGCVISVVVIAFVLL</sequence>
<evidence type="ECO:0000256" key="3">
    <source>
        <dbReference type="ARBA" id="ARBA00022448"/>
    </source>
</evidence>
<dbReference type="PANTHER" id="PTHR42002:SF2">
    <property type="entry name" value="ANAEROBIC C4-DICARBOXYLATE TRANSPORTER DCUC-RELATED"/>
    <property type="match status" value="1"/>
</dbReference>
<feature type="transmembrane region" description="Helical" evidence="8">
    <location>
        <begin position="334"/>
        <end position="357"/>
    </location>
</feature>
<dbReference type="EMBL" id="CP007772">
    <property type="protein sequence ID" value="AJC91384.1"/>
    <property type="molecule type" value="Genomic_DNA"/>
</dbReference>
<feature type="transmembrane region" description="Helical" evidence="8">
    <location>
        <begin position="28"/>
        <end position="45"/>
    </location>
</feature>
<keyword evidence="6 8" id="KW-1133">Transmembrane helix</keyword>
<evidence type="ECO:0000256" key="4">
    <source>
        <dbReference type="ARBA" id="ARBA00022475"/>
    </source>
</evidence>
<protein>
    <submittedName>
        <fullName evidence="9">Putative anaerobic C4-dicarboxylate transporter, DcuC family</fullName>
    </submittedName>
</protein>
<organism evidence="9 10">
    <name type="scientific">Campylobacter subantarcticus LMG 24374</name>
    <dbReference type="NCBI Taxonomy" id="1388751"/>
    <lineage>
        <taxon>Bacteria</taxon>
        <taxon>Pseudomonadati</taxon>
        <taxon>Campylobacterota</taxon>
        <taxon>Epsilonproteobacteria</taxon>
        <taxon>Campylobacterales</taxon>
        <taxon>Campylobacteraceae</taxon>
        <taxon>Campylobacter</taxon>
    </lineage>
</organism>
<evidence type="ECO:0000256" key="1">
    <source>
        <dbReference type="ARBA" id="ARBA00004651"/>
    </source>
</evidence>
<evidence type="ECO:0000256" key="7">
    <source>
        <dbReference type="ARBA" id="ARBA00023136"/>
    </source>
</evidence>
<dbReference type="HOGENOM" id="CLU_030262_1_0_7"/>
<gene>
    <name evidence="9" type="ORF">CSUB8521_1567</name>
</gene>
<comment type="similarity">
    <text evidence="2">Belongs to the DcuC/DcuD transporter (TC 2.A.61) family.</text>
</comment>
<keyword evidence="4" id="KW-1003">Cell membrane</keyword>
<dbReference type="KEGG" id="csm:CSUB8521_1567"/>
<feature type="transmembrane region" description="Helical" evidence="8">
    <location>
        <begin position="227"/>
        <end position="247"/>
    </location>
</feature>
<evidence type="ECO:0000313" key="10">
    <source>
        <dbReference type="Proteomes" id="UP000031135"/>
    </source>
</evidence>
<accession>A0A0A8HEN7</accession>
<dbReference type="Pfam" id="PF03606">
    <property type="entry name" value="DcuC"/>
    <property type="match status" value="1"/>
</dbReference>
<comment type="subcellular location">
    <subcellularLocation>
        <location evidence="1">Cell membrane</location>
        <topology evidence="1">Multi-pass membrane protein</topology>
    </subcellularLocation>
</comment>
<dbReference type="GO" id="GO:0015556">
    <property type="term" value="F:C4-dicarboxylate transmembrane transporter activity"/>
    <property type="evidence" value="ECO:0007669"/>
    <property type="project" value="InterPro"/>
</dbReference>
<dbReference type="RefSeq" id="WP_039664545.1">
    <property type="nucleotide sequence ID" value="NZ_CP007772.1"/>
</dbReference>
<keyword evidence="3" id="KW-0813">Transport</keyword>
<dbReference type="InterPro" id="IPR018385">
    <property type="entry name" value="C4_dicarb_anaerob_car-like"/>
</dbReference>
<evidence type="ECO:0000313" key="9">
    <source>
        <dbReference type="EMBL" id="AJC91384.1"/>
    </source>
</evidence>
<dbReference type="NCBIfam" id="TIGR00771">
    <property type="entry name" value="DcuC"/>
    <property type="match status" value="1"/>
</dbReference>
<feature type="transmembrane region" description="Helical" evidence="8">
    <location>
        <begin position="51"/>
        <end position="73"/>
    </location>
</feature>
<feature type="transmembrane region" description="Helical" evidence="8">
    <location>
        <begin position="410"/>
        <end position="429"/>
    </location>
</feature>
<dbReference type="InterPro" id="IPR004669">
    <property type="entry name" value="C4_dicarb_anaerob_car"/>
</dbReference>
<dbReference type="AlphaFoldDB" id="A0A0A8HEN7"/>
<dbReference type="OrthoDB" id="1675518at2"/>
<dbReference type="GO" id="GO:0005886">
    <property type="term" value="C:plasma membrane"/>
    <property type="evidence" value="ECO:0007669"/>
    <property type="project" value="UniProtKB-SubCell"/>
</dbReference>
<feature type="transmembrane region" description="Helical" evidence="8">
    <location>
        <begin position="6"/>
        <end position="21"/>
    </location>
</feature>
<dbReference type="Proteomes" id="UP000031135">
    <property type="component" value="Chromosome"/>
</dbReference>
<keyword evidence="7 8" id="KW-0472">Membrane</keyword>
<evidence type="ECO:0000256" key="5">
    <source>
        <dbReference type="ARBA" id="ARBA00022692"/>
    </source>
</evidence>
<dbReference type="PANTHER" id="PTHR42002">
    <property type="entry name" value="ANAEROBIC C4-DICARBOXYLATE TRANSPORTER DCUC-RELATED"/>
    <property type="match status" value="1"/>
</dbReference>
<evidence type="ECO:0000256" key="8">
    <source>
        <dbReference type="SAM" id="Phobius"/>
    </source>
</evidence>
<feature type="transmembrane region" description="Helical" evidence="8">
    <location>
        <begin position="298"/>
        <end position="322"/>
    </location>
</feature>
<feature type="transmembrane region" description="Helical" evidence="8">
    <location>
        <begin position="94"/>
        <end position="127"/>
    </location>
</feature>
<proteinExistence type="inferred from homology"/>
<reference evidence="9 10" key="1">
    <citation type="journal article" date="2014" name="Genome Biol. Evol.">
        <title>Comparative Genomics of the Campylobacter lari Group.</title>
        <authorList>
            <person name="Miller W.G."/>
            <person name="Yee E."/>
            <person name="Chapman M.H."/>
            <person name="Smith T.P."/>
            <person name="Bono J.L."/>
            <person name="Huynh S."/>
            <person name="Parker C.T."/>
            <person name="Vandamme P."/>
            <person name="Luong K."/>
            <person name="Korlach J."/>
        </authorList>
    </citation>
    <scope>NUCLEOTIDE SEQUENCE [LARGE SCALE GENOMIC DNA]</scope>
    <source>
        <strain evidence="9 10">LMG 24374</strain>
    </source>
</reference>
<feature type="transmembrane region" description="Helical" evidence="8">
    <location>
        <begin position="259"/>
        <end position="278"/>
    </location>
</feature>
<name>A0A0A8HEN7_9BACT</name>
<feature type="transmembrane region" description="Helical" evidence="8">
    <location>
        <begin position="183"/>
        <end position="201"/>
    </location>
</feature>